<dbReference type="EMBL" id="KQ086314">
    <property type="protein sequence ID" value="KLO05399.1"/>
    <property type="molecule type" value="Genomic_DNA"/>
</dbReference>
<name>A0A0H2R124_9AGAM</name>
<proteinExistence type="predicted"/>
<protein>
    <submittedName>
        <fullName evidence="1">Uncharacterized protein</fullName>
    </submittedName>
</protein>
<accession>A0A0H2R124</accession>
<gene>
    <name evidence="1" type="ORF">SCHPADRAFT_911066</name>
</gene>
<dbReference type="Proteomes" id="UP000053477">
    <property type="component" value="Unassembled WGS sequence"/>
</dbReference>
<reference evidence="1 2" key="1">
    <citation type="submission" date="2015-04" db="EMBL/GenBank/DDBJ databases">
        <title>Complete genome sequence of Schizopora paradoxa KUC8140, a cosmopolitan wood degrader in East Asia.</title>
        <authorList>
            <consortium name="DOE Joint Genome Institute"/>
            <person name="Min B."/>
            <person name="Park H."/>
            <person name="Jang Y."/>
            <person name="Kim J.-J."/>
            <person name="Kim K.H."/>
            <person name="Pangilinan J."/>
            <person name="Lipzen A."/>
            <person name="Riley R."/>
            <person name="Grigoriev I.V."/>
            <person name="Spatafora J.W."/>
            <person name="Choi I.-G."/>
        </authorList>
    </citation>
    <scope>NUCLEOTIDE SEQUENCE [LARGE SCALE GENOMIC DNA]</scope>
    <source>
        <strain evidence="1 2">KUC8140</strain>
    </source>
</reference>
<keyword evidence="2" id="KW-1185">Reference proteome</keyword>
<evidence type="ECO:0000313" key="2">
    <source>
        <dbReference type="Proteomes" id="UP000053477"/>
    </source>
</evidence>
<sequence length="64" mass="7254">MDWTIEGVPVRMRTTDSLRSMLSNLEQSDQIRKANGYKSRQGGFTVSLNLGSKSRNQFEALFLS</sequence>
<organism evidence="1 2">
    <name type="scientific">Schizopora paradoxa</name>
    <dbReference type="NCBI Taxonomy" id="27342"/>
    <lineage>
        <taxon>Eukaryota</taxon>
        <taxon>Fungi</taxon>
        <taxon>Dikarya</taxon>
        <taxon>Basidiomycota</taxon>
        <taxon>Agaricomycotina</taxon>
        <taxon>Agaricomycetes</taxon>
        <taxon>Hymenochaetales</taxon>
        <taxon>Schizoporaceae</taxon>
        <taxon>Schizopora</taxon>
    </lineage>
</organism>
<dbReference type="InParanoid" id="A0A0H2R124"/>
<dbReference type="AlphaFoldDB" id="A0A0H2R124"/>
<evidence type="ECO:0000313" key="1">
    <source>
        <dbReference type="EMBL" id="KLO05399.1"/>
    </source>
</evidence>